<comment type="caution">
    <text evidence="6">The sequence shown here is derived from an EMBL/GenBank/DDBJ whole genome shotgun (WGS) entry which is preliminary data.</text>
</comment>
<keyword evidence="3 6" id="KW-0575">Peroxidase</keyword>
<evidence type="ECO:0000256" key="2">
    <source>
        <dbReference type="ARBA" id="ARBA00022525"/>
    </source>
</evidence>
<dbReference type="Gene3D" id="1.10.640.10">
    <property type="entry name" value="Haem peroxidase domain superfamily, animal type"/>
    <property type="match status" value="1"/>
</dbReference>
<dbReference type="Proteomes" id="UP000440578">
    <property type="component" value="Unassembled WGS sequence"/>
</dbReference>
<name>A0A6A4VLQ4_AMPAM</name>
<dbReference type="Pfam" id="PF03098">
    <property type="entry name" value="An_peroxidase"/>
    <property type="match status" value="1"/>
</dbReference>
<feature type="binding site" description="axial binding residue" evidence="5">
    <location>
        <position position="493"/>
    </location>
    <ligand>
        <name>heme b</name>
        <dbReference type="ChEBI" id="CHEBI:60344"/>
    </ligand>
    <ligandPart>
        <name>Fe</name>
        <dbReference type="ChEBI" id="CHEBI:18248"/>
    </ligandPart>
</feature>
<dbReference type="CDD" id="cd09823">
    <property type="entry name" value="peroxinectin_like"/>
    <property type="match status" value="1"/>
</dbReference>
<evidence type="ECO:0000256" key="5">
    <source>
        <dbReference type="PIRSR" id="PIRSR619791-2"/>
    </source>
</evidence>
<evidence type="ECO:0000313" key="6">
    <source>
        <dbReference type="EMBL" id="KAF0290271.1"/>
    </source>
</evidence>
<dbReference type="GO" id="GO:0004601">
    <property type="term" value="F:peroxidase activity"/>
    <property type="evidence" value="ECO:0007669"/>
    <property type="project" value="UniProtKB-KW"/>
</dbReference>
<dbReference type="PANTHER" id="PTHR11475">
    <property type="entry name" value="OXIDASE/PEROXIDASE"/>
    <property type="match status" value="1"/>
</dbReference>
<evidence type="ECO:0000256" key="4">
    <source>
        <dbReference type="ARBA" id="ARBA00022729"/>
    </source>
</evidence>
<dbReference type="InterPro" id="IPR037120">
    <property type="entry name" value="Haem_peroxidase_sf_animal"/>
</dbReference>
<proteinExistence type="predicted"/>
<accession>A0A6A4VLQ4</accession>
<dbReference type="GO" id="GO:0006979">
    <property type="term" value="P:response to oxidative stress"/>
    <property type="evidence" value="ECO:0007669"/>
    <property type="project" value="InterPro"/>
</dbReference>
<dbReference type="OrthoDB" id="823504at2759"/>
<evidence type="ECO:0000256" key="1">
    <source>
        <dbReference type="ARBA" id="ARBA00004613"/>
    </source>
</evidence>
<dbReference type="GO" id="GO:0046872">
    <property type="term" value="F:metal ion binding"/>
    <property type="evidence" value="ECO:0007669"/>
    <property type="project" value="UniProtKB-KW"/>
</dbReference>
<reference evidence="6 7" key="1">
    <citation type="submission" date="2019-07" db="EMBL/GenBank/DDBJ databases">
        <title>Draft genome assembly of a fouling barnacle, Amphibalanus amphitrite (Darwin, 1854): The first reference genome for Thecostraca.</title>
        <authorList>
            <person name="Kim W."/>
        </authorList>
    </citation>
    <scope>NUCLEOTIDE SEQUENCE [LARGE SCALE GENOMIC DNA]</scope>
    <source>
        <strain evidence="6">SNU_AA5</strain>
        <tissue evidence="6">Soma without cirri and trophi</tissue>
    </source>
</reference>
<evidence type="ECO:0000313" key="7">
    <source>
        <dbReference type="Proteomes" id="UP000440578"/>
    </source>
</evidence>
<keyword evidence="7" id="KW-1185">Reference proteome</keyword>
<dbReference type="PANTHER" id="PTHR11475:SF106">
    <property type="entry name" value="CURLY SU"/>
    <property type="match status" value="1"/>
</dbReference>
<dbReference type="SUPFAM" id="SSF48113">
    <property type="entry name" value="Heme-dependent peroxidases"/>
    <property type="match status" value="1"/>
</dbReference>
<protein>
    <submittedName>
        <fullName evidence="6">Chorion peroxidase</fullName>
    </submittedName>
</protein>
<keyword evidence="4" id="KW-0732">Signal</keyword>
<dbReference type="AlphaFoldDB" id="A0A6A4VLQ4"/>
<evidence type="ECO:0000256" key="3">
    <source>
        <dbReference type="ARBA" id="ARBA00022559"/>
    </source>
</evidence>
<keyword evidence="3 6" id="KW-0560">Oxidoreductase</keyword>
<dbReference type="FunFam" id="1.10.640.10:FF:000003">
    <property type="entry name" value="chorion peroxidase"/>
    <property type="match status" value="1"/>
</dbReference>
<dbReference type="PRINTS" id="PR00457">
    <property type="entry name" value="ANPEROXIDASE"/>
</dbReference>
<keyword evidence="2" id="KW-0964">Secreted</keyword>
<dbReference type="GO" id="GO:0020037">
    <property type="term" value="F:heme binding"/>
    <property type="evidence" value="ECO:0007669"/>
    <property type="project" value="InterPro"/>
</dbReference>
<keyword evidence="5" id="KW-0479">Metal-binding</keyword>
<dbReference type="PROSITE" id="PS50292">
    <property type="entry name" value="PEROXIDASE_3"/>
    <property type="match status" value="1"/>
</dbReference>
<dbReference type="GO" id="GO:0005576">
    <property type="term" value="C:extracellular region"/>
    <property type="evidence" value="ECO:0007669"/>
    <property type="project" value="UniProtKB-SubCell"/>
</dbReference>
<dbReference type="EMBL" id="VIIS01001967">
    <property type="protein sequence ID" value="KAF0290271.1"/>
    <property type="molecule type" value="Genomic_DNA"/>
</dbReference>
<comment type="subcellular location">
    <subcellularLocation>
        <location evidence="1">Secreted</location>
    </subcellularLocation>
</comment>
<keyword evidence="5" id="KW-0408">Iron</keyword>
<sequence>MERHTRHRPTPDGTRRRRGCWRCCRVLLCTVSGQQTRPFTVRPPPEQFWSFAAGDNLAAASELTRASRAVLHAQRLAFDPNLPAGLNLPPREIAGVADGRGADPLLGRPPLQDVPARELPLVAPPPLDEVDIVMPLPPQYRTAFRPGAGNFSVDPLDGAPRQPRTDCALELPERYKLSRYEIEHVLPKADTLYTSIAEICPDFASPIKCHPKTYRRIDGLCNNVKFPNWGATRRQFQRLLEPVYPDGIDRPNIDDMPSPRIVSATVHKDRDLFDHASTLMMIAWGQFMDHDFTLTFTRPDERTLNEPEDCCRNSGPQDCLPISVPRDDRFFSRYGVDCINFVRGQPGIRQFCRLGSRSGFNVLTSVIDGGTVYGGTDEAARCFLAGEIRVNEQLILSTMHLTWFREHNRICAILKKLNPHWDDERLYQETRRIVIACIQHITFNEFLPMLLGKRTMQEHDLILQDHGYWDGYNEYEDPSITLGFMTSAYRFGHSLLPTVVEKWSPTHKYIAERNLADLIRRPFDLYEPGAVDEYILGQLNQPAMAMDFAITEEVTNMLFRQPNEEHGIDLVSLNLQRAREMGVPGYMHYRKWCGLPTTGHWPELREYVSNHTAGLYSELYRSPWDIDLFSGGISERPLPSSMVGPTFACIIAAQMHKVRHGDRFWYELGGQPSSFTPDQLQQIRRVQLSRVLCDNTDRIRTIQVYPLVLPDYDANPRVACDSGVLPHVDLNYWREDPH</sequence>
<gene>
    <name evidence="6" type="primary">Pxt_6</name>
    <name evidence="6" type="ORF">FJT64_011485</name>
</gene>
<keyword evidence="5" id="KW-0349">Heme</keyword>
<dbReference type="InterPro" id="IPR019791">
    <property type="entry name" value="Haem_peroxidase_animal"/>
</dbReference>
<organism evidence="6 7">
    <name type="scientific">Amphibalanus amphitrite</name>
    <name type="common">Striped barnacle</name>
    <name type="synonym">Balanus amphitrite</name>
    <dbReference type="NCBI Taxonomy" id="1232801"/>
    <lineage>
        <taxon>Eukaryota</taxon>
        <taxon>Metazoa</taxon>
        <taxon>Ecdysozoa</taxon>
        <taxon>Arthropoda</taxon>
        <taxon>Crustacea</taxon>
        <taxon>Multicrustacea</taxon>
        <taxon>Cirripedia</taxon>
        <taxon>Thoracica</taxon>
        <taxon>Thoracicalcarea</taxon>
        <taxon>Balanomorpha</taxon>
        <taxon>Balanoidea</taxon>
        <taxon>Balanidae</taxon>
        <taxon>Amphibalaninae</taxon>
        <taxon>Amphibalanus</taxon>
    </lineage>
</organism>
<dbReference type="InterPro" id="IPR010255">
    <property type="entry name" value="Haem_peroxidase_sf"/>
</dbReference>